<evidence type="ECO:0000256" key="2">
    <source>
        <dbReference type="ARBA" id="ARBA00005407"/>
    </source>
</evidence>
<comment type="similarity">
    <text evidence="2">Belongs to the ARS2 family.</text>
</comment>
<dbReference type="PROSITE" id="PS00028">
    <property type="entry name" value="ZINC_FINGER_C2H2_1"/>
    <property type="match status" value="1"/>
</dbReference>
<dbReference type="GO" id="GO:0005737">
    <property type="term" value="C:cytoplasm"/>
    <property type="evidence" value="ECO:0007669"/>
    <property type="project" value="InterPro"/>
</dbReference>
<evidence type="ECO:0000313" key="7">
    <source>
        <dbReference type="Proteomes" id="UP000236291"/>
    </source>
</evidence>
<dbReference type="PANTHER" id="PTHR13165:SF0">
    <property type="entry name" value="SERRATE RNA EFFECTOR MOLECULE HOMOLOG"/>
    <property type="match status" value="1"/>
</dbReference>
<feature type="region of interest" description="Disordered" evidence="4">
    <location>
        <begin position="352"/>
        <end position="420"/>
    </location>
</feature>
<feature type="domain" description="C2H2-type" evidence="5">
    <location>
        <begin position="307"/>
        <end position="330"/>
    </location>
</feature>
<feature type="region of interest" description="Disordered" evidence="4">
    <location>
        <begin position="166"/>
        <end position="186"/>
    </location>
</feature>
<evidence type="ECO:0000256" key="4">
    <source>
        <dbReference type="SAM" id="MobiDB-lite"/>
    </source>
</evidence>
<comment type="subcellular location">
    <subcellularLocation>
        <location evidence="1">Nucleus</location>
    </subcellularLocation>
</comment>
<feature type="region of interest" description="Disordered" evidence="4">
    <location>
        <begin position="86"/>
        <end position="139"/>
    </location>
</feature>
<organism evidence="6 7">
    <name type="scientific">Trifolium pratense</name>
    <name type="common">Red clover</name>
    <dbReference type="NCBI Taxonomy" id="57577"/>
    <lineage>
        <taxon>Eukaryota</taxon>
        <taxon>Viridiplantae</taxon>
        <taxon>Streptophyta</taxon>
        <taxon>Embryophyta</taxon>
        <taxon>Tracheophyta</taxon>
        <taxon>Spermatophyta</taxon>
        <taxon>Magnoliopsida</taxon>
        <taxon>eudicotyledons</taxon>
        <taxon>Gunneridae</taxon>
        <taxon>Pentapetalae</taxon>
        <taxon>rosids</taxon>
        <taxon>fabids</taxon>
        <taxon>Fabales</taxon>
        <taxon>Fabaceae</taxon>
        <taxon>Papilionoideae</taxon>
        <taxon>50 kb inversion clade</taxon>
        <taxon>NPAAA clade</taxon>
        <taxon>Hologalegina</taxon>
        <taxon>IRL clade</taxon>
        <taxon>Trifolieae</taxon>
        <taxon>Trifolium</taxon>
    </lineage>
</organism>
<evidence type="ECO:0000256" key="3">
    <source>
        <dbReference type="ARBA" id="ARBA00023242"/>
    </source>
</evidence>
<dbReference type="STRING" id="57577.A0A2K3P1E2"/>
<feature type="compositionally biased region" description="Basic and acidic residues" evidence="4">
    <location>
        <begin position="173"/>
        <end position="182"/>
    </location>
</feature>
<dbReference type="InterPro" id="IPR002315">
    <property type="entry name" value="tRNA-synt_gly"/>
</dbReference>
<dbReference type="ExpressionAtlas" id="A0A2K3P1E2">
    <property type="expression patterns" value="baseline"/>
</dbReference>
<reference evidence="6 7" key="1">
    <citation type="journal article" date="2014" name="Am. J. Bot.">
        <title>Genome assembly and annotation for red clover (Trifolium pratense; Fabaceae).</title>
        <authorList>
            <person name="Istvanek J."/>
            <person name="Jaros M."/>
            <person name="Krenek A."/>
            <person name="Repkova J."/>
        </authorList>
    </citation>
    <scope>NUCLEOTIDE SEQUENCE [LARGE SCALE GENOMIC DNA]</scope>
    <source>
        <strain evidence="7">cv. Tatra</strain>
        <tissue evidence="6">Young leaves</tissue>
    </source>
</reference>
<dbReference type="NCBIfam" id="TIGR00389">
    <property type="entry name" value="glyS_dimeric"/>
    <property type="match status" value="1"/>
</dbReference>
<dbReference type="Gene3D" id="3.30.930.10">
    <property type="entry name" value="Bira Bifunctional Protein, Domain 2"/>
    <property type="match status" value="1"/>
</dbReference>
<sequence>MSYKQFIQELEDDILPSEAERRYQEYKSEYVTTQKRAYFNAHKDEAWLKDKYHPTNLLTVIERRNENARRLAKDFLLDLQSGTLDINPSLNSASARPEQASEPNSEEETDVGDKRRRYGRGSNKDNDFSAAPKAHPVSCEPRRIQADVQQVQAVVRKLDKEKGIEDNILSTSDHSKNSDKSHSGSVGPVIIIRGLTSIKGLEGVELLDTLITYLWRIHGVDYYGMLEINDAKGFRHVRPEGSRHEETGKSGSEWEKKLDSFWQRRLDGQDPLEVRTAKEKIDAAAADMLDPYVRKIRDEKYGWKYGCGAKGCTKLFHAVEFVYKHLKLKHPELVLELTSKLREDLYFQNYMNDPDAPGGTPVMQQTQKDKPLKRRLLDGRLKDDRGNRRDQDRSDRTNGDRPDGSPSRERQLGNRDDTMFDAYGGSAVPTFTSDMPPPPSVLMPVPGAGPLGPFVPAPPEVAMQMFRDQGPSFDPSGMTIRSGPHIGGQASMIAVPSAFRPDPRRMRSYQDLDAPEEEVTVIDYRSLFGFITLHFASIHTSKCLVIFHSTSDLCALVCIVKDEKTGTCYRADHLLKDYCNENIEKLQKDLTLSSEKAEELKNLMLRLRSCPFLGPLVIVPFERQVAGLSTLRCVRTSRDTWFMRPESAQSIFVNFKDLYYYKGNKLPFAAAQIGQAFRYEISPRQGLLRVCEFTLAEIEHFVDPEDKFHPKFAKVANLEFFMFPRDEQRSGQSAKRIRLGEAVSKGIVNNETLGYFIGRVYLFLTCLGIDKGRLRFRQHLTNEMAHYAADCWDAEMECSYGWIECVGIADRSAYDLRECKGIRI</sequence>
<proteinExistence type="inferred from homology"/>
<dbReference type="AlphaFoldDB" id="A0A2K3P1E2"/>
<dbReference type="InterPro" id="IPR007042">
    <property type="entry name" value="SERRATE/Ars2_C"/>
</dbReference>
<dbReference type="InterPro" id="IPR045864">
    <property type="entry name" value="aa-tRNA-synth_II/BPL/LPL"/>
</dbReference>
<feature type="compositionally biased region" description="Basic and acidic residues" evidence="4">
    <location>
        <begin position="367"/>
        <end position="418"/>
    </location>
</feature>
<evidence type="ECO:0000256" key="1">
    <source>
        <dbReference type="ARBA" id="ARBA00004123"/>
    </source>
</evidence>
<dbReference type="PANTHER" id="PTHR13165">
    <property type="entry name" value="ARSENITE-RESISTANCE PROTEIN 2"/>
    <property type="match status" value="1"/>
</dbReference>
<accession>A0A2K3P1E2</accession>
<dbReference type="InterPro" id="IPR013087">
    <property type="entry name" value="Znf_C2H2_type"/>
</dbReference>
<dbReference type="Pfam" id="PF04959">
    <property type="entry name" value="ARS2"/>
    <property type="match status" value="1"/>
</dbReference>
<name>A0A2K3P1E2_TRIPR</name>
<dbReference type="GO" id="GO:0004820">
    <property type="term" value="F:glycine-tRNA ligase activity"/>
    <property type="evidence" value="ECO:0007669"/>
    <property type="project" value="InterPro"/>
</dbReference>
<dbReference type="GO" id="GO:0005524">
    <property type="term" value="F:ATP binding"/>
    <property type="evidence" value="ECO:0007669"/>
    <property type="project" value="InterPro"/>
</dbReference>
<dbReference type="EMBL" id="ASHM01002927">
    <property type="protein sequence ID" value="PNY09101.1"/>
    <property type="molecule type" value="Genomic_DNA"/>
</dbReference>
<evidence type="ECO:0000313" key="6">
    <source>
        <dbReference type="EMBL" id="PNY09101.1"/>
    </source>
</evidence>
<dbReference type="GO" id="GO:0016604">
    <property type="term" value="C:nuclear body"/>
    <property type="evidence" value="ECO:0007669"/>
    <property type="project" value="TreeGrafter"/>
</dbReference>
<dbReference type="InterPro" id="IPR021933">
    <property type="entry name" value="SERRATE/Ars2_N"/>
</dbReference>
<dbReference type="PRINTS" id="PR01043">
    <property type="entry name" value="TRNASYNTHGLY"/>
</dbReference>
<gene>
    <name evidence="6" type="ORF">L195_g005646</name>
</gene>
<reference evidence="6 7" key="2">
    <citation type="journal article" date="2017" name="Front. Plant Sci.">
        <title>Gene Classification and Mining of Molecular Markers Useful in Red Clover (Trifolium pratense) Breeding.</title>
        <authorList>
            <person name="Istvanek J."/>
            <person name="Dluhosova J."/>
            <person name="Dluhos P."/>
            <person name="Patkova L."/>
            <person name="Nedelnik J."/>
            <person name="Repkova J."/>
        </authorList>
    </citation>
    <scope>NUCLEOTIDE SEQUENCE [LARGE SCALE GENOMIC DNA]</scope>
    <source>
        <strain evidence="7">cv. Tatra</strain>
        <tissue evidence="6">Young leaves</tissue>
    </source>
</reference>
<comment type="caution">
    <text evidence="6">The sequence shown here is derived from an EMBL/GenBank/DDBJ whole genome shotgun (WGS) entry which is preliminary data.</text>
</comment>
<protein>
    <submittedName>
        <fullName evidence="6">Serrate RNA effector molecule-like protein</fullName>
    </submittedName>
</protein>
<dbReference type="Pfam" id="PF12066">
    <property type="entry name" value="SERRATE_Ars2_N"/>
    <property type="match status" value="1"/>
</dbReference>
<dbReference type="Proteomes" id="UP000236291">
    <property type="component" value="Unassembled WGS sequence"/>
</dbReference>
<keyword evidence="3" id="KW-0539">Nucleus</keyword>
<evidence type="ECO:0000259" key="5">
    <source>
        <dbReference type="PROSITE" id="PS00028"/>
    </source>
</evidence>
<dbReference type="GO" id="GO:0006426">
    <property type="term" value="P:glycyl-tRNA aminoacylation"/>
    <property type="evidence" value="ECO:0007669"/>
    <property type="project" value="InterPro"/>
</dbReference>
<dbReference type="GO" id="GO:0031053">
    <property type="term" value="P:primary miRNA processing"/>
    <property type="evidence" value="ECO:0007669"/>
    <property type="project" value="TreeGrafter"/>
</dbReference>
<dbReference type="SUPFAM" id="SSF55681">
    <property type="entry name" value="Class II aaRS and biotin synthetases"/>
    <property type="match status" value="1"/>
</dbReference>
<dbReference type="InterPro" id="IPR039727">
    <property type="entry name" value="SE/Ars2"/>
</dbReference>